<evidence type="ECO:0000256" key="1">
    <source>
        <dbReference type="SAM" id="MobiDB-lite"/>
    </source>
</evidence>
<proteinExistence type="predicted"/>
<dbReference type="AlphaFoldDB" id="A0A976GC29"/>
<geneLocation type="plasmid" evidence="3">
    <name>co2235_mp</name>
</geneLocation>
<dbReference type="Proteomes" id="UP000256862">
    <property type="component" value="Plasmid CO2235_mp"/>
</dbReference>
<name>A0A976GC29_9BURK</name>
<gene>
    <name evidence="2" type="ORF">CO2235_MP100009</name>
</gene>
<feature type="region of interest" description="Disordered" evidence="1">
    <location>
        <begin position="1"/>
        <end position="21"/>
    </location>
</feature>
<reference evidence="2 3" key="1">
    <citation type="submission" date="2018-01" db="EMBL/GenBank/DDBJ databases">
        <authorList>
            <person name="Clerissi C."/>
        </authorList>
    </citation>
    <scope>NUCLEOTIDE SEQUENCE [LARGE SCALE GENOMIC DNA]</scope>
    <source>
        <strain evidence="2">Cupriavidus oxalaticus LMG 2235</strain>
        <plasmid evidence="3">co2235_mp</plasmid>
    </source>
</reference>
<sequence length="62" mass="6669">MVVTERAATETPRRCAADGTRLHRSGASHVFRTPRPARGATTGPGILLQCQRRPPVAAMTKT</sequence>
<comment type="caution">
    <text evidence="2">The sequence shown here is derived from an EMBL/GenBank/DDBJ whole genome shotgun (WGS) entry which is preliminary data.</text>
</comment>
<feature type="compositionally biased region" description="Basic and acidic residues" evidence="1">
    <location>
        <begin position="7"/>
        <end position="16"/>
    </location>
</feature>
<organism evidence="2 3">
    <name type="scientific">Cupriavidus oxalaticus</name>
    <dbReference type="NCBI Taxonomy" id="96344"/>
    <lineage>
        <taxon>Bacteria</taxon>
        <taxon>Pseudomonadati</taxon>
        <taxon>Pseudomonadota</taxon>
        <taxon>Betaproteobacteria</taxon>
        <taxon>Burkholderiales</taxon>
        <taxon>Burkholderiaceae</taxon>
        <taxon>Cupriavidus</taxon>
    </lineage>
</organism>
<evidence type="ECO:0000313" key="2">
    <source>
        <dbReference type="EMBL" id="SPC19087.1"/>
    </source>
</evidence>
<accession>A0A976GC29</accession>
<dbReference type="EMBL" id="OGUS01000133">
    <property type="protein sequence ID" value="SPC19087.1"/>
    <property type="molecule type" value="Genomic_DNA"/>
</dbReference>
<protein>
    <submittedName>
        <fullName evidence="2">Uncharacterized protein</fullName>
    </submittedName>
</protein>
<evidence type="ECO:0000313" key="3">
    <source>
        <dbReference type="Proteomes" id="UP000256862"/>
    </source>
</evidence>